<protein>
    <recommendedName>
        <fullName evidence="9">Beta-xylanase</fullName>
        <ecNumber evidence="9">3.2.1.8</ecNumber>
    </recommendedName>
</protein>
<dbReference type="EMBL" id="MBQD01000022">
    <property type="protein sequence ID" value="OCL33424.1"/>
    <property type="molecule type" value="Genomic_DNA"/>
</dbReference>
<dbReference type="SMART" id="SM00633">
    <property type="entry name" value="Glyco_10"/>
    <property type="match status" value="1"/>
</dbReference>
<dbReference type="AlphaFoldDB" id="A0A1C0AL49"/>
<evidence type="ECO:0000313" key="11">
    <source>
        <dbReference type="Proteomes" id="UP000093501"/>
    </source>
</evidence>
<evidence type="ECO:0000256" key="2">
    <source>
        <dbReference type="ARBA" id="ARBA00007495"/>
    </source>
</evidence>
<evidence type="ECO:0000256" key="3">
    <source>
        <dbReference type="ARBA" id="ARBA00022651"/>
    </source>
</evidence>
<sequence length="416" mass="45782">MSARVTAAADPGRYGARMGSAVVGVGRAGAQVTVRQTRHAFGFGNIGFDLIGLANREDHSIETGFGQAPAALAETVAERWLEVFNTATLPFYWRTFEPVEGEPDTARLQAAARWFVERGVTVKGHPLVWHTLAPQWLLGRSTAEVRRLIEARIRREVRDFAGLIGLWDAINEVVIMPEFTAEENAVTPLARELGRVGIVRLAFDTAREADPTLKLVLNDFNMSVKYERLIEECLSAGIRIDSIGLQSHMHQGYWGEERTLEVLERFARFGLPIQMSETSLVSGHIMPPEIVDLNDYQIPSWPSTPEGEARQADEVSRHYRTLVAHPAVESVTYWGITDAGAWLGAPIGFLRADGSPKPSFDALHGLIKGEWWVPETQVVADDNGDVVVEGFAGDYELVVDGRVTAFSIAAGELPTP</sequence>
<dbReference type="PRINTS" id="PR00134">
    <property type="entry name" value="GLHYDRLASE10"/>
</dbReference>
<evidence type="ECO:0000256" key="6">
    <source>
        <dbReference type="ARBA" id="ARBA00023277"/>
    </source>
</evidence>
<accession>A0A1C0AL49</accession>
<evidence type="ECO:0000256" key="4">
    <source>
        <dbReference type="ARBA" id="ARBA00022729"/>
    </source>
</evidence>
<comment type="caution">
    <text evidence="10">The sequence shown here is derived from an EMBL/GenBank/DDBJ whole genome shotgun (WGS) entry which is preliminary data.</text>
</comment>
<dbReference type="SUPFAM" id="SSF51445">
    <property type="entry name" value="(Trans)glycosidases"/>
    <property type="match status" value="1"/>
</dbReference>
<dbReference type="GO" id="GO:0045493">
    <property type="term" value="P:xylan catabolic process"/>
    <property type="evidence" value="ECO:0007669"/>
    <property type="project" value="UniProtKB-KW"/>
</dbReference>
<evidence type="ECO:0000256" key="8">
    <source>
        <dbReference type="ARBA" id="ARBA00023326"/>
    </source>
</evidence>
<comment type="similarity">
    <text evidence="2 9">Belongs to the glycosyl hydrolase 10 (cellulase F) family.</text>
</comment>
<reference evidence="11" key="1">
    <citation type="submission" date="2016-07" db="EMBL/GenBank/DDBJ databases">
        <authorList>
            <person name="Florea S."/>
            <person name="Webb J.S."/>
            <person name="Jaromczyk J."/>
            <person name="Schardl C.L."/>
        </authorList>
    </citation>
    <scope>NUCLEOTIDE SEQUENCE [LARGE SCALE GENOMIC DNA]</scope>
    <source>
        <strain evidence="11">IPBSL-7</strain>
    </source>
</reference>
<keyword evidence="7 9" id="KW-0326">Glycosidase</keyword>
<proteinExistence type="inferred from homology"/>
<dbReference type="PROSITE" id="PS51760">
    <property type="entry name" value="GH10_2"/>
    <property type="match status" value="1"/>
</dbReference>
<dbReference type="EC" id="3.2.1.8" evidence="9"/>
<keyword evidence="11" id="KW-1185">Reference proteome</keyword>
<comment type="catalytic activity">
    <reaction evidence="1 9">
        <text>Endohydrolysis of (1-&gt;4)-beta-D-xylosidic linkages in xylans.</text>
        <dbReference type="EC" id="3.2.1.8"/>
    </reaction>
</comment>
<dbReference type="InterPro" id="IPR044846">
    <property type="entry name" value="GH10"/>
</dbReference>
<evidence type="ECO:0000256" key="1">
    <source>
        <dbReference type="ARBA" id="ARBA00000681"/>
    </source>
</evidence>
<name>A0A1C0AL49_9ACTN</name>
<evidence type="ECO:0000256" key="5">
    <source>
        <dbReference type="ARBA" id="ARBA00022801"/>
    </source>
</evidence>
<keyword evidence="8 9" id="KW-0624">Polysaccharide degradation</keyword>
<keyword evidence="3 10" id="KW-0858">Xylan degradation</keyword>
<keyword evidence="4" id="KW-0732">Signal</keyword>
<dbReference type="Pfam" id="PF00331">
    <property type="entry name" value="Glyco_hydro_10"/>
    <property type="match status" value="1"/>
</dbReference>
<dbReference type="InterPro" id="IPR001000">
    <property type="entry name" value="GH10_dom"/>
</dbReference>
<organism evidence="10 11">
    <name type="scientific">Tessaracoccus lapidicaptus</name>
    <dbReference type="NCBI Taxonomy" id="1427523"/>
    <lineage>
        <taxon>Bacteria</taxon>
        <taxon>Bacillati</taxon>
        <taxon>Actinomycetota</taxon>
        <taxon>Actinomycetes</taxon>
        <taxon>Propionibacteriales</taxon>
        <taxon>Propionibacteriaceae</taxon>
        <taxon>Tessaracoccus</taxon>
    </lineage>
</organism>
<dbReference type="PANTHER" id="PTHR31490:SF88">
    <property type="entry name" value="BETA-XYLANASE"/>
    <property type="match status" value="1"/>
</dbReference>
<dbReference type="PANTHER" id="PTHR31490">
    <property type="entry name" value="GLYCOSYL HYDROLASE"/>
    <property type="match status" value="1"/>
</dbReference>
<evidence type="ECO:0000256" key="9">
    <source>
        <dbReference type="RuleBase" id="RU361174"/>
    </source>
</evidence>
<dbReference type="Proteomes" id="UP000093501">
    <property type="component" value="Unassembled WGS sequence"/>
</dbReference>
<dbReference type="GO" id="GO:0031176">
    <property type="term" value="F:endo-1,4-beta-xylanase activity"/>
    <property type="evidence" value="ECO:0007669"/>
    <property type="project" value="UniProtKB-EC"/>
</dbReference>
<dbReference type="InterPro" id="IPR017853">
    <property type="entry name" value="GH"/>
</dbReference>
<evidence type="ECO:0000256" key="7">
    <source>
        <dbReference type="ARBA" id="ARBA00023295"/>
    </source>
</evidence>
<keyword evidence="5 9" id="KW-0378">Hydrolase</keyword>
<keyword evidence="6 9" id="KW-0119">Carbohydrate metabolism</keyword>
<gene>
    <name evidence="10" type="ORF">BCR15_06295</name>
</gene>
<dbReference type="Gene3D" id="3.20.20.80">
    <property type="entry name" value="Glycosidases"/>
    <property type="match status" value="1"/>
</dbReference>
<dbReference type="RefSeq" id="WP_068751989.1">
    <property type="nucleotide sequence ID" value="NZ_LR214441.1"/>
</dbReference>
<evidence type="ECO:0000313" key="10">
    <source>
        <dbReference type="EMBL" id="OCL33424.1"/>
    </source>
</evidence>